<accession>C4L0P7</accession>
<sequence>MNKHIKRLQTKLQAGKITADEYMEQLAELLEDELVTKEEHDDAKDFEVEDPNDKPIYSQADFDRSIVAKARQMVKKALTSKGVDLEKVDKKDLLDHFAEMALQGQKKGNLSVDEQELAALQVKAKSADVLQPKIQQLTIENAVLKAAGKYNPVNPKQVVRALDDYSDLLEYDEDDVLVGKSVETALAKLAKAEPNLFQSAEDNATPPPGDDNPPAGGLKGKAPGGSTPPPGGKKKDDDLKAQALEMLGIKKDQ</sequence>
<dbReference type="AlphaFoldDB" id="C4L0P7"/>
<organism evidence="3 4">
    <name type="scientific">Exiguobacterium sp. (strain ATCC BAA-1283 / AT1b)</name>
    <dbReference type="NCBI Taxonomy" id="360911"/>
    <lineage>
        <taxon>Bacteria</taxon>
        <taxon>Bacillati</taxon>
        <taxon>Bacillota</taxon>
        <taxon>Bacilli</taxon>
        <taxon>Bacillales</taxon>
        <taxon>Bacillales Family XII. Incertae Sedis</taxon>
        <taxon>Exiguobacterium</taxon>
    </lineage>
</organism>
<evidence type="ECO:0000256" key="1">
    <source>
        <dbReference type="SAM" id="Coils"/>
    </source>
</evidence>
<feature type="coiled-coil region" evidence="1">
    <location>
        <begin position="5"/>
        <end position="32"/>
    </location>
</feature>
<protein>
    <submittedName>
        <fullName evidence="3">Uncharacterized protein</fullName>
    </submittedName>
</protein>
<name>C4L0P7_EXISA</name>
<dbReference type="Pfam" id="PF06810">
    <property type="entry name" value="Phage_scaffold"/>
    <property type="match status" value="1"/>
</dbReference>
<evidence type="ECO:0000313" key="3">
    <source>
        <dbReference type="EMBL" id="ACQ68965.1"/>
    </source>
</evidence>
<reference evidence="3 4" key="1">
    <citation type="journal article" date="2011" name="J. Bacteriol.">
        <title>Complete genome sequence of the Thermophilic Bacterium Exiguobacterium sp. AT1b.</title>
        <authorList>
            <person name="Vishnivetskaya T.A."/>
            <person name="Lucas S."/>
            <person name="Copeland A."/>
            <person name="Lapidus A."/>
            <person name="Glavina Del Rio T."/>
            <person name="Dalin E."/>
            <person name="Tice H."/>
            <person name="Bruce D.C."/>
            <person name="Goodwin L.A."/>
            <person name="Pitluck S."/>
            <person name="Saunders E."/>
            <person name="Brettin T."/>
            <person name="Detter C."/>
            <person name="Han C."/>
            <person name="Larimer F."/>
            <person name="Land M.L."/>
            <person name="Hauser L.J."/>
            <person name="Kyrpides N.C."/>
            <person name="Ovchinnikova G."/>
            <person name="Kathariou S."/>
            <person name="Ramaley R.F."/>
            <person name="Rodrigues D.F."/>
            <person name="Hendrix C."/>
            <person name="Richardson P."/>
            <person name="Tiedje J.M."/>
        </authorList>
    </citation>
    <scope>NUCLEOTIDE SEQUENCE [LARGE SCALE GENOMIC DNA]</scope>
    <source>
        <strain evidence="4">ATCC BAA-1283 / AT1b</strain>
    </source>
</reference>
<dbReference type="OrthoDB" id="3034880at2"/>
<proteinExistence type="predicted"/>
<keyword evidence="4" id="KW-1185">Reference proteome</keyword>
<gene>
    <name evidence="3" type="ordered locus">EAT1b_0030</name>
</gene>
<dbReference type="InterPro" id="IPR009636">
    <property type="entry name" value="SCAF"/>
</dbReference>
<dbReference type="EMBL" id="CP001615">
    <property type="protein sequence ID" value="ACQ68965.1"/>
    <property type="molecule type" value="Genomic_DNA"/>
</dbReference>
<keyword evidence="1" id="KW-0175">Coiled coil</keyword>
<dbReference type="eggNOG" id="ENOG502ZTVV">
    <property type="taxonomic scope" value="Bacteria"/>
</dbReference>
<evidence type="ECO:0000256" key="2">
    <source>
        <dbReference type="SAM" id="MobiDB-lite"/>
    </source>
</evidence>
<dbReference type="Proteomes" id="UP000000716">
    <property type="component" value="Chromosome"/>
</dbReference>
<dbReference type="RefSeq" id="WP_012726084.1">
    <property type="nucleotide sequence ID" value="NC_012673.1"/>
</dbReference>
<evidence type="ECO:0000313" key="4">
    <source>
        <dbReference type="Proteomes" id="UP000000716"/>
    </source>
</evidence>
<dbReference type="HOGENOM" id="CLU_1097308_0_0_9"/>
<dbReference type="KEGG" id="eat:EAT1b_0030"/>
<dbReference type="STRING" id="360911.EAT1b_0030"/>
<feature type="region of interest" description="Disordered" evidence="2">
    <location>
        <begin position="197"/>
        <end position="238"/>
    </location>
</feature>